<dbReference type="PANTHER" id="PTHR31299">
    <property type="entry name" value="ESTERASE, PUTATIVE (AFU_ORTHOLOGUE AFUA_1G05850)-RELATED"/>
    <property type="match status" value="1"/>
</dbReference>
<organism evidence="1 2">
    <name type="scientific">Chitinophaga nivalis</name>
    <dbReference type="NCBI Taxonomy" id="2991709"/>
    <lineage>
        <taxon>Bacteria</taxon>
        <taxon>Pseudomonadati</taxon>
        <taxon>Bacteroidota</taxon>
        <taxon>Chitinophagia</taxon>
        <taxon>Chitinophagales</taxon>
        <taxon>Chitinophagaceae</taxon>
        <taxon>Chitinophaga</taxon>
    </lineage>
</organism>
<dbReference type="Proteomes" id="UP001207742">
    <property type="component" value="Unassembled WGS sequence"/>
</dbReference>
<dbReference type="EMBL" id="JAPDNS010000001">
    <property type="protein sequence ID" value="MCW3482448.1"/>
    <property type="molecule type" value="Genomic_DNA"/>
</dbReference>
<name>A0ABT3IER9_9BACT</name>
<dbReference type="InterPro" id="IPR007815">
    <property type="entry name" value="Emycin_Estase"/>
</dbReference>
<dbReference type="Pfam" id="PF05139">
    <property type="entry name" value="Erythro_esteras"/>
    <property type="match status" value="1"/>
</dbReference>
<protein>
    <submittedName>
        <fullName evidence="1">Erythromycin esterase family protein</fullName>
    </submittedName>
</protein>
<dbReference type="CDD" id="cd14728">
    <property type="entry name" value="Ere-like"/>
    <property type="match status" value="1"/>
</dbReference>
<accession>A0ABT3IER9</accession>
<dbReference type="Gene3D" id="3.40.1660.10">
    <property type="entry name" value="EreA-like (biosynthetic domain)"/>
    <property type="match status" value="1"/>
</dbReference>
<proteinExistence type="predicted"/>
<dbReference type="InterPro" id="IPR052036">
    <property type="entry name" value="Hydrolase/PRTase-associated"/>
</dbReference>
<sequence>MALITITRFRTVILKTVFLSAVITGVLPCHGQQPLSPSAKQTTIPATPVRSINPADTAFSDLQAFRQAVGNARIVLLGEQTHGEATTYEAKIRLVKFLHQQMGFEVLAFESGFYDCARIWENTQNGAALSKEITGSLFYMYATSKQMAPLFDYLQSTVNKPRELTVAGFESQHSGAKALNDLFPDFERFLQQKHPDLLQQNWGLFKNLSVATFKSRDNRPDTGDIRLFNEKLQVLQQTLAKDPAGSSSHLLQVSGFWLQVVNSIASQTSRYWGNVSGNELSVRDLQMAENLIWLAEKAYPGKKIIVWAHNIHVAKSTSGLIPPDDNTRAFLSTFKPMGATVSEHFGAKAYVIGFTSAAGTFMDYVSGKILPVPALKPGSLEAHLAATGHRWSFTDLRRKSPVLQQPLASALFDYSPATGIWPAVYDGLFFIKTAAPVAR</sequence>
<dbReference type="Gene3D" id="3.30.1870.10">
    <property type="entry name" value="EreA-like, domain 2"/>
    <property type="match status" value="1"/>
</dbReference>
<gene>
    <name evidence="1" type="ORF">OL497_00950</name>
</gene>
<evidence type="ECO:0000313" key="2">
    <source>
        <dbReference type="Proteomes" id="UP001207742"/>
    </source>
</evidence>
<evidence type="ECO:0000313" key="1">
    <source>
        <dbReference type="EMBL" id="MCW3482448.1"/>
    </source>
</evidence>
<dbReference type="PANTHER" id="PTHR31299:SF0">
    <property type="entry name" value="ESTERASE, PUTATIVE (AFU_ORTHOLOGUE AFUA_1G05850)-RELATED"/>
    <property type="match status" value="1"/>
</dbReference>
<reference evidence="1 2" key="1">
    <citation type="submission" date="2022-10" db="EMBL/GenBank/DDBJ databases">
        <title>Chitinophaga nivalis PC15 sp. nov., isolated from Pyeongchang county, South Korea.</title>
        <authorList>
            <person name="Trinh H.N."/>
        </authorList>
    </citation>
    <scope>NUCLEOTIDE SEQUENCE [LARGE SCALE GENOMIC DNA]</scope>
    <source>
        <strain evidence="1 2">PC14</strain>
    </source>
</reference>
<dbReference type="Gene3D" id="1.20.1440.30">
    <property type="entry name" value="Biosynthetic Protein domain"/>
    <property type="match status" value="1"/>
</dbReference>
<dbReference type="RefSeq" id="WP_264726833.1">
    <property type="nucleotide sequence ID" value="NZ_JAPDNR010000001.1"/>
</dbReference>
<comment type="caution">
    <text evidence="1">The sequence shown here is derived from an EMBL/GenBank/DDBJ whole genome shotgun (WGS) entry which is preliminary data.</text>
</comment>
<dbReference type="SUPFAM" id="SSF159501">
    <property type="entry name" value="EreA/ChaN-like"/>
    <property type="match status" value="1"/>
</dbReference>
<keyword evidence="2" id="KW-1185">Reference proteome</keyword>